<sequence length="83" mass="9394">MVHDNDDDDSEICWNGLTTLAEVLCTFLEGYVTYYTPKTGLSWDGCAVFVRRSKLKVIRHRTVEYFVGPGTSMDRDEIGLTLA</sequence>
<dbReference type="AlphaFoldDB" id="A0A158PBS0"/>
<protein>
    <submittedName>
        <fullName evidence="2">DDE_Tnp_1_7 domain-containing protein</fullName>
    </submittedName>
</protein>
<keyword evidence="1" id="KW-1185">Reference proteome</keyword>
<evidence type="ECO:0000313" key="2">
    <source>
        <dbReference type="WBParaSite" id="ACAC_0001135001-mRNA-1"/>
    </source>
</evidence>
<reference evidence="1" key="1">
    <citation type="submission" date="2012-09" db="EMBL/GenBank/DDBJ databases">
        <authorList>
            <person name="Martin A.A."/>
        </authorList>
    </citation>
    <scope>NUCLEOTIDE SEQUENCE</scope>
</reference>
<reference evidence="2" key="2">
    <citation type="submission" date="2016-04" db="UniProtKB">
        <authorList>
            <consortium name="WormBaseParasite"/>
        </authorList>
    </citation>
    <scope>IDENTIFICATION</scope>
</reference>
<dbReference type="Gene3D" id="3.60.10.10">
    <property type="entry name" value="Endonuclease/exonuclease/phosphatase"/>
    <property type="match status" value="1"/>
</dbReference>
<dbReference type="Proteomes" id="UP000035642">
    <property type="component" value="Unassembled WGS sequence"/>
</dbReference>
<name>A0A158PBS0_ANGCA</name>
<organism evidence="1 2">
    <name type="scientific">Angiostrongylus cantonensis</name>
    <name type="common">Rat lungworm</name>
    <dbReference type="NCBI Taxonomy" id="6313"/>
    <lineage>
        <taxon>Eukaryota</taxon>
        <taxon>Metazoa</taxon>
        <taxon>Ecdysozoa</taxon>
        <taxon>Nematoda</taxon>
        <taxon>Chromadorea</taxon>
        <taxon>Rhabditida</taxon>
        <taxon>Rhabditina</taxon>
        <taxon>Rhabditomorpha</taxon>
        <taxon>Strongyloidea</taxon>
        <taxon>Metastrongylidae</taxon>
        <taxon>Angiostrongylus</taxon>
    </lineage>
</organism>
<proteinExistence type="predicted"/>
<accession>A0A158PBS0</accession>
<dbReference type="InterPro" id="IPR036691">
    <property type="entry name" value="Endo/exonu/phosph_ase_sf"/>
</dbReference>
<evidence type="ECO:0000313" key="1">
    <source>
        <dbReference type="Proteomes" id="UP000035642"/>
    </source>
</evidence>
<dbReference type="WBParaSite" id="ACAC_0001135001-mRNA-1">
    <property type="protein sequence ID" value="ACAC_0001135001-mRNA-1"/>
    <property type="gene ID" value="ACAC_0001135001"/>
</dbReference>